<accession>A0AAV6K3A0</accession>
<keyword evidence="6" id="KW-1185">Reference proteome</keyword>
<dbReference type="InterPro" id="IPR052433">
    <property type="entry name" value="X-Pro_dipept-like"/>
</dbReference>
<dbReference type="GO" id="GO:0070006">
    <property type="term" value="F:metalloaminopeptidase activity"/>
    <property type="evidence" value="ECO:0007669"/>
    <property type="project" value="InterPro"/>
</dbReference>
<dbReference type="Proteomes" id="UP000823749">
    <property type="component" value="Chromosome 5"/>
</dbReference>
<protein>
    <recommendedName>
        <fullName evidence="4">Aminopeptidase P N-terminal domain-containing protein</fullName>
    </recommendedName>
</protein>
<dbReference type="EMBL" id="JACTNZ010000005">
    <property type="protein sequence ID" value="KAG5546936.1"/>
    <property type="molecule type" value="Genomic_DNA"/>
</dbReference>
<evidence type="ECO:0000256" key="2">
    <source>
        <dbReference type="ARBA" id="ARBA00022723"/>
    </source>
</evidence>
<evidence type="ECO:0000256" key="3">
    <source>
        <dbReference type="ARBA" id="ARBA00022801"/>
    </source>
</evidence>
<evidence type="ECO:0000313" key="6">
    <source>
        <dbReference type="Proteomes" id="UP000823749"/>
    </source>
</evidence>
<dbReference type="GO" id="GO:0005739">
    <property type="term" value="C:mitochondrion"/>
    <property type="evidence" value="ECO:0007669"/>
    <property type="project" value="TreeGrafter"/>
</dbReference>
<dbReference type="InterPro" id="IPR029149">
    <property type="entry name" value="Creatin/AminoP/Spt16_N"/>
</dbReference>
<evidence type="ECO:0000313" key="5">
    <source>
        <dbReference type="EMBL" id="KAG5546936.1"/>
    </source>
</evidence>
<dbReference type="GO" id="GO:0006508">
    <property type="term" value="P:proteolysis"/>
    <property type="evidence" value="ECO:0007669"/>
    <property type="project" value="TreeGrafter"/>
</dbReference>
<dbReference type="Pfam" id="PF05195">
    <property type="entry name" value="AMP_N"/>
    <property type="match status" value="1"/>
</dbReference>
<dbReference type="PANTHER" id="PTHR43226:SF4">
    <property type="entry name" value="XAA-PRO AMINOPEPTIDASE 3"/>
    <property type="match status" value="1"/>
</dbReference>
<organism evidence="5 6">
    <name type="scientific">Rhododendron griersonianum</name>
    <dbReference type="NCBI Taxonomy" id="479676"/>
    <lineage>
        <taxon>Eukaryota</taxon>
        <taxon>Viridiplantae</taxon>
        <taxon>Streptophyta</taxon>
        <taxon>Embryophyta</taxon>
        <taxon>Tracheophyta</taxon>
        <taxon>Spermatophyta</taxon>
        <taxon>Magnoliopsida</taxon>
        <taxon>eudicotyledons</taxon>
        <taxon>Gunneridae</taxon>
        <taxon>Pentapetalae</taxon>
        <taxon>asterids</taxon>
        <taxon>Ericales</taxon>
        <taxon>Ericaceae</taxon>
        <taxon>Ericoideae</taxon>
        <taxon>Rhodoreae</taxon>
        <taxon>Rhododendron</taxon>
    </lineage>
</organism>
<keyword evidence="3" id="KW-0378">Hydrolase</keyword>
<dbReference type="PANTHER" id="PTHR43226">
    <property type="entry name" value="XAA-PRO AMINOPEPTIDASE 3"/>
    <property type="match status" value="1"/>
</dbReference>
<dbReference type="GO" id="GO:0030145">
    <property type="term" value="F:manganese ion binding"/>
    <property type="evidence" value="ECO:0007669"/>
    <property type="project" value="InterPro"/>
</dbReference>
<evidence type="ECO:0000259" key="4">
    <source>
        <dbReference type="SMART" id="SM01011"/>
    </source>
</evidence>
<dbReference type="AlphaFoldDB" id="A0AAV6K3A0"/>
<dbReference type="InterPro" id="IPR007865">
    <property type="entry name" value="Aminopep_P_N"/>
</dbReference>
<comment type="caution">
    <text evidence="5">The sequence shown here is derived from an EMBL/GenBank/DDBJ whole genome shotgun (WGS) entry which is preliminary data.</text>
</comment>
<reference evidence="5" key="1">
    <citation type="submission" date="2020-08" db="EMBL/GenBank/DDBJ databases">
        <title>Plant Genome Project.</title>
        <authorList>
            <person name="Zhang R.-G."/>
        </authorList>
    </citation>
    <scope>NUCLEOTIDE SEQUENCE</scope>
    <source>
        <strain evidence="5">WSP0</strain>
        <tissue evidence="5">Leaf</tissue>
    </source>
</reference>
<dbReference type="SMART" id="SM01011">
    <property type="entry name" value="AMP_N"/>
    <property type="match status" value="1"/>
</dbReference>
<proteinExistence type="inferred from homology"/>
<dbReference type="SUPFAM" id="SSF53092">
    <property type="entry name" value="Creatinase/prolidase N-terminal domain"/>
    <property type="match status" value="1"/>
</dbReference>
<name>A0AAV6K3A0_9ERIC</name>
<feature type="domain" description="Aminopeptidase P N-terminal" evidence="4">
    <location>
        <begin position="66"/>
        <end position="154"/>
    </location>
</feature>
<comment type="similarity">
    <text evidence="1">Belongs to the peptidase M24B family.</text>
</comment>
<keyword evidence="2" id="KW-0479">Metal-binding</keyword>
<gene>
    <name evidence="5" type="ORF">RHGRI_012841</name>
</gene>
<evidence type="ECO:0000256" key="1">
    <source>
        <dbReference type="ARBA" id="ARBA00008766"/>
    </source>
</evidence>
<sequence>MIPNNTPNGGKIEDSEAPKSLSLPFLCLQRNKENEKYTTNLYARAFWEGRSGQTQWIKEGEITPGITIEEYISRRKTILELLPDKSLTIIVAASVKMMTDVVPYTYQQDADYSYIMGYQQPGGVAVLGHDYGLCMFMPEASPEVCSECYAMTLSFVAC</sequence>
<dbReference type="Gene3D" id="3.40.350.10">
    <property type="entry name" value="Creatinase/prolidase N-terminal domain"/>
    <property type="match status" value="1"/>
</dbReference>